<dbReference type="GO" id="GO:0010906">
    <property type="term" value="P:regulation of glucose metabolic process"/>
    <property type="evidence" value="ECO:0007669"/>
    <property type="project" value="TreeGrafter"/>
</dbReference>
<comment type="caution">
    <text evidence="2">The sequence shown here is derived from an EMBL/GenBank/DDBJ whole genome shotgun (WGS) entry which is preliminary data.</text>
</comment>
<dbReference type="GO" id="GO:0005524">
    <property type="term" value="F:ATP binding"/>
    <property type="evidence" value="ECO:0007669"/>
    <property type="project" value="UniProtKB-UniRule"/>
</dbReference>
<dbReference type="AlphaFoldDB" id="A0A0M0K538"/>
<keyword evidence="1" id="KW-0547">Nucleotide-binding</keyword>
<organism evidence="2 3">
    <name type="scientific">Chrysochromulina tobinii</name>
    <dbReference type="NCBI Taxonomy" id="1460289"/>
    <lineage>
        <taxon>Eukaryota</taxon>
        <taxon>Haptista</taxon>
        <taxon>Haptophyta</taxon>
        <taxon>Prymnesiophyceae</taxon>
        <taxon>Prymnesiales</taxon>
        <taxon>Chrysochromulinaceae</taxon>
        <taxon>Chrysochromulina</taxon>
    </lineage>
</organism>
<keyword evidence="1" id="KW-0808">Transferase</keyword>
<dbReference type="EC" id="2.7.11.-" evidence="1"/>
<dbReference type="PANTHER" id="PTHR11947">
    <property type="entry name" value="PYRUVATE DEHYDROGENASE KINASE"/>
    <property type="match status" value="1"/>
</dbReference>
<reference evidence="3" key="1">
    <citation type="journal article" date="2015" name="PLoS Genet.">
        <title>Genome Sequence and Transcriptome Analyses of Chrysochromulina tobin: Metabolic Tools for Enhanced Algal Fitness in the Prominent Order Prymnesiales (Haptophyceae).</title>
        <authorList>
            <person name="Hovde B.T."/>
            <person name="Deodato C.R."/>
            <person name="Hunsperger H.M."/>
            <person name="Ryken S.A."/>
            <person name="Yost W."/>
            <person name="Jha R.K."/>
            <person name="Patterson J."/>
            <person name="Monnat R.J. Jr."/>
            <person name="Barlow S.B."/>
            <person name="Starkenburg S.R."/>
            <person name="Cattolico R.A."/>
        </authorList>
    </citation>
    <scope>NUCLEOTIDE SEQUENCE</scope>
    <source>
        <strain evidence="3">CCMP291</strain>
    </source>
</reference>
<dbReference type="Proteomes" id="UP000037460">
    <property type="component" value="Unassembled WGS sequence"/>
</dbReference>
<sequence length="191" mass="20491">MPTAELSSLLQHVIDDSRAFCREKFGDSPEIRVAEIRVAGGEASTPADSVMLAPFVAFPVHEILKNAMGAHVRRVGADKLDQLAPIEVRHGVRAGVAFVGVSDYGGGLTEPSHALRFLQTTNKEREATYTYSRAFGSAFEGLGVGLPLAALHARYLNGKLFLNAVPNGVHAAFTFDVTGNSREPEDETPTD</sequence>
<dbReference type="OrthoDB" id="10311973at2759"/>
<name>A0A0M0K538_9EUKA</name>
<evidence type="ECO:0000313" key="3">
    <source>
        <dbReference type="Proteomes" id="UP000037460"/>
    </source>
</evidence>
<protein>
    <recommendedName>
        <fullName evidence="1">Protein-serine/threonine kinase</fullName>
        <ecNumber evidence="1">2.7.11.-</ecNumber>
    </recommendedName>
</protein>
<dbReference type="GO" id="GO:0005759">
    <property type="term" value="C:mitochondrial matrix"/>
    <property type="evidence" value="ECO:0007669"/>
    <property type="project" value="UniProtKB-SubCell"/>
</dbReference>
<accession>A0A0M0K538</accession>
<dbReference type="InterPro" id="IPR039028">
    <property type="entry name" value="BCKD/PDK"/>
</dbReference>
<keyword evidence="1" id="KW-0067">ATP-binding</keyword>
<dbReference type="InterPro" id="IPR036890">
    <property type="entry name" value="HATPase_C_sf"/>
</dbReference>
<proteinExistence type="inferred from homology"/>
<evidence type="ECO:0000313" key="2">
    <source>
        <dbReference type="EMBL" id="KOO33732.1"/>
    </source>
</evidence>
<evidence type="ECO:0000256" key="1">
    <source>
        <dbReference type="RuleBase" id="RU366032"/>
    </source>
</evidence>
<keyword evidence="3" id="KW-1185">Reference proteome</keyword>
<comment type="similarity">
    <text evidence="1">Belongs to the PDK/BCKDK protein kinase family.</text>
</comment>
<dbReference type="GO" id="GO:0004740">
    <property type="term" value="F:pyruvate dehydrogenase (acetyl-transferring) kinase activity"/>
    <property type="evidence" value="ECO:0007669"/>
    <property type="project" value="TreeGrafter"/>
</dbReference>
<gene>
    <name evidence="2" type="ORF">Ctob_011669</name>
</gene>
<dbReference type="PANTHER" id="PTHR11947:SF20">
    <property type="entry name" value="[3-METHYL-2-OXOBUTANOATE DEHYDROGENASE [LIPOAMIDE]] KINASE, MITOCHONDRIAL"/>
    <property type="match status" value="1"/>
</dbReference>
<comment type="subcellular location">
    <subcellularLocation>
        <location evidence="1">Mitochondrion matrix</location>
    </subcellularLocation>
</comment>
<keyword evidence="1" id="KW-0496">Mitochondrion</keyword>
<keyword evidence="2" id="KW-0670">Pyruvate</keyword>
<keyword evidence="1 2" id="KW-0418">Kinase</keyword>
<dbReference type="EMBL" id="JWZX01001442">
    <property type="protein sequence ID" value="KOO33732.1"/>
    <property type="molecule type" value="Genomic_DNA"/>
</dbReference>
<dbReference type="SUPFAM" id="SSF55874">
    <property type="entry name" value="ATPase domain of HSP90 chaperone/DNA topoisomerase II/histidine kinase"/>
    <property type="match status" value="1"/>
</dbReference>
<dbReference type="Gene3D" id="3.30.565.10">
    <property type="entry name" value="Histidine kinase-like ATPase, C-terminal domain"/>
    <property type="match status" value="1"/>
</dbReference>